<dbReference type="EMBL" id="JADMKS010000006">
    <property type="protein sequence ID" value="MBF6638022.1"/>
    <property type="molecule type" value="Genomic_DNA"/>
</dbReference>
<sequence>MKLANNDILFHRGSLLDAEGMIFDSYSLEQDAEIRGNYYAMSREIGVANASQWPFSVDYASQHRLHIINGMGVSLGDSIIGLTAIRALRYLNPQLATTLYRPAKAPDYVEQLYRLADSIVTQCRPLPFSLQAIDARDVRIDIGNHVFWPDFSTLPMIDFFLTALGVDPKEIPDEWKRNTWLQELALPCLPSPWNNRDYVLFCPQASTPIRTIPAEVHAHVIEKLWQQYALPVLGFGDVNHAQYIDIRNLSPDTGHFLAWIKHASAMLTCDSAAVHAAAGFDIPTQAYFTSIEPELRIRDYPRCQPVFVAVPELAHLHSSAQASHIELVKLAYQRVINGNLTP</sequence>
<reference evidence="1" key="2">
    <citation type="submission" date="2022-09" db="EMBL/GenBank/DDBJ databases">
        <title>Rouxiella aceris sp. nov., isolated from tree sap and emended description of the genus Rhouxiella.</title>
        <authorList>
            <person name="Kim I.S."/>
        </authorList>
    </citation>
    <scope>NUCLEOTIDE SEQUENCE</scope>
    <source>
        <strain evidence="1">SAP-2</strain>
    </source>
</reference>
<comment type="caution">
    <text evidence="1">The sequence shown here is derived from an EMBL/GenBank/DDBJ whole genome shotgun (WGS) entry which is preliminary data.</text>
</comment>
<proteinExistence type="predicted"/>
<evidence type="ECO:0000313" key="2">
    <source>
        <dbReference type="Proteomes" id="UP000705283"/>
    </source>
</evidence>
<reference evidence="1" key="1">
    <citation type="submission" date="2020-11" db="EMBL/GenBank/DDBJ databases">
        <authorList>
            <person name="Lee S.D."/>
        </authorList>
    </citation>
    <scope>NUCLEOTIDE SEQUENCE</scope>
    <source>
        <strain evidence="1">SAP-2</strain>
    </source>
</reference>
<dbReference type="SUPFAM" id="SSF53756">
    <property type="entry name" value="UDP-Glycosyltransferase/glycogen phosphorylase"/>
    <property type="match status" value="1"/>
</dbReference>
<dbReference type="AlphaFoldDB" id="A0AA41BXF8"/>
<organism evidence="1 2">
    <name type="scientific">Rouxiella silvae</name>
    <dbReference type="NCBI Taxonomy" id="1646373"/>
    <lineage>
        <taxon>Bacteria</taxon>
        <taxon>Pseudomonadati</taxon>
        <taxon>Pseudomonadota</taxon>
        <taxon>Gammaproteobacteria</taxon>
        <taxon>Enterobacterales</taxon>
        <taxon>Yersiniaceae</taxon>
        <taxon>Rouxiella</taxon>
    </lineage>
</organism>
<gene>
    <name evidence="1" type="ORF">ITX54_15265</name>
</gene>
<dbReference type="Gene3D" id="3.40.50.2000">
    <property type="entry name" value="Glycogen Phosphorylase B"/>
    <property type="match status" value="1"/>
</dbReference>
<evidence type="ECO:0000313" key="1">
    <source>
        <dbReference type="EMBL" id="MBF6638022.1"/>
    </source>
</evidence>
<accession>A0AA41BXF8</accession>
<dbReference type="Proteomes" id="UP000705283">
    <property type="component" value="Unassembled WGS sequence"/>
</dbReference>
<name>A0AA41BXF8_9GAMM</name>
<protein>
    <submittedName>
        <fullName evidence="1">ADP-heptose--LPS heptosyltransferase</fullName>
    </submittedName>
</protein>